<keyword evidence="2" id="KW-1185">Reference proteome</keyword>
<dbReference type="VEuPathDB" id="MicrosporidiaDB:ECANGB1_32"/>
<evidence type="ECO:0000313" key="1">
    <source>
        <dbReference type="EMBL" id="ORD94731.1"/>
    </source>
</evidence>
<dbReference type="EMBL" id="LWDP01000010">
    <property type="protein sequence ID" value="ORD94731.1"/>
    <property type="molecule type" value="Genomic_DNA"/>
</dbReference>
<accession>A0A1Y1S8D5</accession>
<dbReference type="OrthoDB" id="2192914at2759"/>
<reference evidence="1 2" key="1">
    <citation type="journal article" date="2017" name="Environ. Microbiol.">
        <title>Decay of the glycolytic pathway and adaptation to intranuclear parasitism within Enterocytozoonidae microsporidia.</title>
        <authorList>
            <person name="Wiredu Boakye D."/>
            <person name="Jaroenlak P."/>
            <person name="Prachumwat A."/>
            <person name="Williams T.A."/>
            <person name="Bateman K.S."/>
            <person name="Itsathitphaisarn O."/>
            <person name="Sritunyalucksana K."/>
            <person name="Paszkiewicz K.H."/>
            <person name="Moore K.A."/>
            <person name="Stentiford G.D."/>
            <person name="Williams B.A."/>
        </authorList>
    </citation>
    <scope>NUCLEOTIDE SEQUENCE [LARGE SCALE GENOMIC DNA]</scope>
    <source>
        <strain evidence="1 2">GB1</strain>
    </source>
</reference>
<proteinExistence type="predicted"/>
<dbReference type="AlphaFoldDB" id="A0A1Y1S8D5"/>
<gene>
    <name evidence="1" type="ORF">ECANGB1_32</name>
</gene>
<dbReference type="Proteomes" id="UP000192639">
    <property type="component" value="Unassembled WGS sequence"/>
</dbReference>
<protein>
    <submittedName>
        <fullName evidence="1">Uncharacterized protein</fullName>
    </submittedName>
</protein>
<comment type="caution">
    <text evidence="1">The sequence shown here is derived from an EMBL/GenBank/DDBJ whole genome shotgun (WGS) entry which is preliminary data.</text>
</comment>
<organism evidence="1 2">
    <name type="scientific">Enterospora canceri</name>
    <dbReference type="NCBI Taxonomy" id="1081671"/>
    <lineage>
        <taxon>Eukaryota</taxon>
        <taxon>Fungi</taxon>
        <taxon>Fungi incertae sedis</taxon>
        <taxon>Microsporidia</taxon>
        <taxon>Enterocytozoonidae</taxon>
        <taxon>Enterospora</taxon>
    </lineage>
</organism>
<sequence>MAQMITTLFYSSKVDAYYPSSLSKRSKIFLSPVKLKYLLSYYNQAKKDEFRYLQAHLLMVIEIFTSEIMDRSGLDPGLLSYVNTVIE</sequence>
<name>A0A1Y1S8D5_9MICR</name>
<evidence type="ECO:0000313" key="2">
    <source>
        <dbReference type="Proteomes" id="UP000192639"/>
    </source>
</evidence>